<gene>
    <name evidence="2" type="ORF">A2480_03600</name>
</gene>
<dbReference type="Proteomes" id="UP000176988">
    <property type="component" value="Unassembled WGS sequence"/>
</dbReference>
<protein>
    <recommendedName>
        <fullName evidence="1">TraC-like domain-containing protein</fullName>
    </recommendedName>
</protein>
<proteinExistence type="predicted"/>
<dbReference type="AlphaFoldDB" id="A0A1F7WDN1"/>
<comment type="caution">
    <text evidence="2">The sequence shown here is derived from an EMBL/GenBank/DDBJ whole genome shotgun (WGS) entry which is preliminary data.</text>
</comment>
<dbReference type="Pfam" id="PF26593">
    <property type="entry name" value="TraC-like"/>
    <property type="match status" value="1"/>
</dbReference>
<accession>A0A1F7WDN1</accession>
<dbReference type="InterPro" id="IPR058596">
    <property type="entry name" value="TraC-like_dom"/>
</dbReference>
<evidence type="ECO:0000313" key="3">
    <source>
        <dbReference type="Proteomes" id="UP000176988"/>
    </source>
</evidence>
<reference evidence="2 3" key="1">
    <citation type="journal article" date="2016" name="Nat. Commun.">
        <title>Thousands of microbial genomes shed light on interconnected biogeochemical processes in an aquifer system.</title>
        <authorList>
            <person name="Anantharaman K."/>
            <person name="Brown C.T."/>
            <person name="Hug L.A."/>
            <person name="Sharon I."/>
            <person name="Castelle C.J."/>
            <person name="Probst A.J."/>
            <person name="Thomas B.C."/>
            <person name="Singh A."/>
            <person name="Wilkins M.J."/>
            <person name="Karaoz U."/>
            <person name="Brodie E.L."/>
            <person name="Williams K.H."/>
            <person name="Hubbard S.S."/>
            <person name="Banfield J.F."/>
        </authorList>
    </citation>
    <scope>NUCLEOTIDE SEQUENCE [LARGE SCALE GENOMIC DNA]</scope>
</reference>
<feature type="domain" description="TraC-like" evidence="1">
    <location>
        <begin position="26"/>
        <end position="137"/>
    </location>
</feature>
<evidence type="ECO:0000313" key="2">
    <source>
        <dbReference type="EMBL" id="OGM00155.1"/>
    </source>
</evidence>
<dbReference type="EMBL" id="MGFG01000034">
    <property type="protein sequence ID" value="OGM00155.1"/>
    <property type="molecule type" value="Genomic_DNA"/>
</dbReference>
<dbReference type="STRING" id="1802424.A2480_03600"/>
<sequence length="231" mass="26740">MQSKKLAGAKAGPSTKKFLDFNEVKEDVVVMKDGTLRAVLMVSSINFALKSEDEQNAIIQQYISFMNALESPIQIVVQSRRLNIEDYLERLKLSEREQKNDLLRMQITDYRAFVGELIDLGQIMQKQFFVVVPYNPMSDKRKNFWTQMTEVLTPALSVRLAEERFQQRKRDLMNRVNSTVANLSSMGLKAVMLNTQQLIELYYRAYNPELIDTEKLDDMENMRVAENQAAP</sequence>
<organism evidence="2 3">
    <name type="scientific">Candidatus Uhrbacteria bacterium RIFOXYC2_FULL_47_19</name>
    <dbReference type="NCBI Taxonomy" id="1802424"/>
    <lineage>
        <taxon>Bacteria</taxon>
        <taxon>Candidatus Uhriibacteriota</taxon>
    </lineage>
</organism>
<evidence type="ECO:0000259" key="1">
    <source>
        <dbReference type="Pfam" id="PF26593"/>
    </source>
</evidence>
<name>A0A1F7WDN1_9BACT</name>